<dbReference type="PANTHER" id="PTHR45947">
    <property type="entry name" value="SULFOQUINOVOSYL TRANSFERASE SQD2"/>
    <property type="match status" value="1"/>
</dbReference>
<dbReference type="InterPro" id="IPR001296">
    <property type="entry name" value="Glyco_trans_1"/>
</dbReference>
<organism evidence="3 4">
    <name type="scientific">Methanosuratincola subterraneus</name>
    <dbReference type="NCBI Taxonomy" id="2593994"/>
    <lineage>
        <taxon>Archaea</taxon>
        <taxon>Thermoproteota</taxon>
        <taxon>Methanosuratincolia</taxon>
        <taxon>Candidatus Methanomethylicales</taxon>
        <taxon>Candidatus Methanomethylicaceae</taxon>
        <taxon>Candidatus Methanosuratincola (ex Vanwonterghem et al. 2016)</taxon>
    </lineage>
</organism>
<dbReference type="EMBL" id="RXGA01000003">
    <property type="protein sequence ID" value="RWX72886.1"/>
    <property type="molecule type" value="Genomic_DNA"/>
</dbReference>
<dbReference type="InterPro" id="IPR028098">
    <property type="entry name" value="Glyco_trans_4-like_N"/>
</dbReference>
<dbReference type="Proteomes" id="UP000288215">
    <property type="component" value="Unassembled WGS sequence"/>
</dbReference>
<evidence type="ECO:0000259" key="2">
    <source>
        <dbReference type="Pfam" id="PF13439"/>
    </source>
</evidence>
<name>A0A3S3SR15_METS7</name>
<proteinExistence type="predicted"/>
<dbReference type="GO" id="GO:0016757">
    <property type="term" value="F:glycosyltransferase activity"/>
    <property type="evidence" value="ECO:0007669"/>
    <property type="project" value="InterPro"/>
</dbReference>
<feature type="domain" description="Glycosyltransferase subfamily 4-like N-terminal" evidence="2">
    <location>
        <begin position="15"/>
        <end position="203"/>
    </location>
</feature>
<dbReference type="Gene3D" id="3.40.50.2000">
    <property type="entry name" value="Glycogen Phosphorylase B"/>
    <property type="match status" value="2"/>
</dbReference>
<keyword evidence="3" id="KW-0808">Transferase</keyword>
<dbReference type="InterPro" id="IPR050194">
    <property type="entry name" value="Glycosyltransferase_grp1"/>
</dbReference>
<protein>
    <submittedName>
        <fullName evidence="3">Glycosyltransferase family 1 protein</fullName>
    </submittedName>
</protein>
<feature type="domain" description="Glycosyl transferase family 1" evidence="1">
    <location>
        <begin position="215"/>
        <end position="389"/>
    </location>
</feature>
<dbReference type="Pfam" id="PF00534">
    <property type="entry name" value="Glycos_transf_1"/>
    <property type="match status" value="1"/>
</dbReference>
<gene>
    <name evidence="3" type="ORF">Metus_0860</name>
</gene>
<evidence type="ECO:0000313" key="3">
    <source>
        <dbReference type="EMBL" id="RWX72886.1"/>
    </source>
</evidence>
<dbReference type="Pfam" id="PF13439">
    <property type="entry name" value="Glyco_transf_4"/>
    <property type="match status" value="1"/>
</dbReference>
<comment type="caution">
    <text evidence="3">The sequence shown here is derived from an EMBL/GenBank/DDBJ whole genome shotgun (WGS) entry which is preliminary data.</text>
</comment>
<evidence type="ECO:0000313" key="4">
    <source>
        <dbReference type="Proteomes" id="UP000288215"/>
    </source>
</evidence>
<sequence length="420" mass="46855">MKIALFTWEFPPMVVGGLGTFTYELSIGLRRLGHEVTAFTMNDGTLKTREVIEGVEVHRPKLIDFSDTLPEFESEEMRRSGTAAKFFSKVLVYNLLVSTKIANDLIPKEGRSFDLLSVHDWLSAMAGIALKKATGIPMVFHIHSTERGRSLGRGSSIIYDLEKKAANFADRIVTVSNAMREELITCGFPSGKIDVVWNGVDTSKYSPERVKMEERQAIRSRYGVSDGERMLLFLGRLTAVKGVDRLVMAMPHILQRFPNTRLVVVGKGDLEEELLRLSENLGIKDRVAFDFRMLPEDERVRVYAASDIAVFPSIYEPFGIVALEAMAMEKPVVVGARGVSGMREIVVNYGDRQCGYHINPYDPMDIAWGVNNLLGDPEKIGRYGKNARARVLESFTMEMASRKISDIYASVAGKASAANR</sequence>
<evidence type="ECO:0000259" key="1">
    <source>
        <dbReference type="Pfam" id="PF00534"/>
    </source>
</evidence>
<reference evidence="3 4" key="1">
    <citation type="submission" date="2018-12" db="EMBL/GenBank/DDBJ databases">
        <title>The complete genome of the methanogenic archaea of the candidate phylum Verstraetearchaeota, obtained from the metagenome of underground thermal water.</title>
        <authorList>
            <person name="Kadnikov V.V."/>
            <person name="Mardanov A.V."/>
            <person name="Beletsky A.V."/>
            <person name="Karnachuk O.V."/>
            <person name="Ravin N.V."/>
        </authorList>
    </citation>
    <scope>NUCLEOTIDE SEQUENCE [LARGE SCALE GENOMIC DNA]</scope>
    <source>
        <strain evidence="3">Ch88</strain>
    </source>
</reference>
<dbReference type="PANTHER" id="PTHR45947:SF3">
    <property type="entry name" value="SULFOQUINOVOSYL TRANSFERASE SQD2"/>
    <property type="match status" value="1"/>
</dbReference>
<dbReference type="AlphaFoldDB" id="A0A3S3SR15"/>
<dbReference type="SUPFAM" id="SSF53756">
    <property type="entry name" value="UDP-Glycosyltransferase/glycogen phosphorylase"/>
    <property type="match status" value="1"/>
</dbReference>
<dbReference type="CDD" id="cd03801">
    <property type="entry name" value="GT4_PimA-like"/>
    <property type="match status" value="1"/>
</dbReference>
<accession>A0A3S3SR15</accession>